<accession>A0A485PEV9</accession>
<evidence type="ECO:0000313" key="1">
    <source>
        <dbReference type="EMBL" id="VFV44665.1"/>
    </source>
</evidence>
<dbReference type="Proteomes" id="UP000386466">
    <property type="component" value="Unassembled WGS sequence"/>
</dbReference>
<proteinExistence type="predicted"/>
<keyword evidence="2" id="KW-1185">Reference proteome</keyword>
<dbReference type="AlphaFoldDB" id="A0A485PEV9"/>
<gene>
    <name evidence="1" type="ORF">LYPA_23C004973</name>
</gene>
<protein>
    <submittedName>
        <fullName evidence="1">Uncharacterized protein</fullName>
    </submittedName>
</protein>
<evidence type="ECO:0000313" key="2">
    <source>
        <dbReference type="Proteomes" id="UP000386466"/>
    </source>
</evidence>
<sequence>MAQRRKVREALNTHELVRNHSNSSSSIRLQDVGPSSSFFPRTMINLQQTHEQCELCDNPAQITITNISERRVLDSEAHIVPRKSFTQSFMVHFNRVYFSCNVDWRRGDNHAECENTSLHLALGTNTASSVRCLGQADVRACQLDELLAGCNPEPPAALVPLALPSLHVTFDSLNQGMLAVGSSVLSLFQPEIGSNSTVLWL</sequence>
<reference evidence="1 2" key="1">
    <citation type="submission" date="2019-01" db="EMBL/GenBank/DDBJ databases">
        <authorList>
            <person name="Alioto T."/>
            <person name="Alioto T."/>
        </authorList>
    </citation>
    <scope>NUCLEOTIDE SEQUENCE [LARGE SCALE GENOMIC DNA]</scope>
</reference>
<dbReference type="EMBL" id="CAAGRJ010036223">
    <property type="protein sequence ID" value="VFV44665.1"/>
    <property type="molecule type" value="Genomic_DNA"/>
</dbReference>
<name>A0A485PEV9_LYNPA</name>
<organism evidence="1 2">
    <name type="scientific">Lynx pardinus</name>
    <name type="common">Iberian lynx</name>
    <name type="synonym">Felis pardina</name>
    <dbReference type="NCBI Taxonomy" id="191816"/>
    <lineage>
        <taxon>Eukaryota</taxon>
        <taxon>Metazoa</taxon>
        <taxon>Chordata</taxon>
        <taxon>Craniata</taxon>
        <taxon>Vertebrata</taxon>
        <taxon>Euteleostomi</taxon>
        <taxon>Mammalia</taxon>
        <taxon>Eutheria</taxon>
        <taxon>Laurasiatheria</taxon>
        <taxon>Carnivora</taxon>
        <taxon>Feliformia</taxon>
        <taxon>Felidae</taxon>
        <taxon>Felinae</taxon>
        <taxon>Lynx</taxon>
    </lineage>
</organism>